<evidence type="ECO:0000313" key="1">
    <source>
        <dbReference type="EMBL" id="KAG0431058.1"/>
    </source>
</evidence>
<keyword evidence="2" id="KW-1185">Reference proteome</keyword>
<comment type="caution">
    <text evidence="1">The sequence shown here is derived from an EMBL/GenBank/DDBJ whole genome shotgun (WGS) entry which is preliminary data.</text>
</comment>
<accession>A0AC60QD14</accession>
<gene>
    <name evidence="1" type="ORF">HPB47_022142</name>
</gene>
<evidence type="ECO:0000313" key="2">
    <source>
        <dbReference type="Proteomes" id="UP000805193"/>
    </source>
</evidence>
<sequence length="603" mass="68381">MLNYKLYIIKNICFLSLVFSINTSIFAQRSTAFYRFSTRTDDIFTRLGPWHYPIILFCALRGLPAAYHVMGPTFMAPTLEHWCAKPQQLSNWTDEEWIEKGIPLAEDGSRVGKKSRCEMYAFKEDDNGYVRILNETRLACSSWEYDLGDNIHTITNQYNLVCDRVWLRAASQSVFMFGVMVGNIIFSHISDWFGRKRAMLFMLPLPLVAGILQVFSPTYLVYNVGRFVTSVGIGGIHSTAFTLMMEVLSARHRALASLISSGGWSVGLVTLTPFAWFIRDWVHLQVLISLFFLINMAVWFFIPESPRWLLATRRYEKAGRVLKNAIKRNKITDIDLHGVIKDYEDRIEQEKMTTKPSFMELFRYSCIRRTTLIKSAMSLLDTLLYYNLTYSSILIGSNPYVSFLLMAVMEFPVRIIGVLFVNYMKRRTSYVVLYGFTALCSLSAIFLPKDPWWLQLSFVICAKFGALCGNAVNSVQLSELFPTQIRTLATGFMSVGSRVGAILAPFTKELGIIVGPWAPRAVDCTACVAIAGMGLLLPETFKAALPDTIEDQQWWLKLPTGKLHWSVGPVTSRHVTPNFPLHLCGETKLVYSSCVVNLSAKFS</sequence>
<dbReference type="Proteomes" id="UP000805193">
    <property type="component" value="Unassembled WGS sequence"/>
</dbReference>
<organism evidence="1 2">
    <name type="scientific">Ixodes persulcatus</name>
    <name type="common">Taiga tick</name>
    <dbReference type="NCBI Taxonomy" id="34615"/>
    <lineage>
        <taxon>Eukaryota</taxon>
        <taxon>Metazoa</taxon>
        <taxon>Ecdysozoa</taxon>
        <taxon>Arthropoda</taxon>
        <taxon>Chelicerata</taxon>
        <taxon>Arachnida</taxon>
        <taxon>Acari</taxon>
        <taxon>Parasitiformes</taxon>
        <taxon>Ixodida</taxon>
        <taxon>Ixodoidea</taxon>
        <taxon>Ixodidae</taxon>
        <taxon>Ixodinae</taxon>
        <taxon>Ixodes</taxon>
    </lineage>
</organism>
<name>A0AC60QD14_IXOPE</name>
<proteinExistence type="predicted"/>
<protein>
    <submittedName>
        <fullName evidence="1">Uncharacterized protein</fullName>
    </submittedName>
</protein>
<dbReference type="EMBL" id="JABSTQ010009262">
    <property type="protein sequence ID" value="KAG0431058.1"/>
    <property type="molecule type" value="Genomic_DNA"/>
</dbReference>
<reference evidence="1 2" key="1">
    <citation type="journal article" date="2020" name="Cell">
        <title>Large-Scale Comparative Analyses of Tick Genomes Elucidate Their Genetic Diversity and Vector Capacities.</title>
        <authorList>
            <consortium name="Tick Genome and Microbiome Consortium (TIGMIC)"/>
            <person name="Jia N."/>
            <person name="Wang J."/>
            <person name="Shi W."/>
            <person name="Du L."/>
            <person name="Sun Y."/>
            <person name="Zhan W."/>
            <person name="Jiang J.F."/>
            <person name="Wang Q."/>
            <person name="Zhang B."/>
            <person name="Ji P."/>
            <person name="Bell-Sakyi L."/>
            <person name="Cui X.M."/>
            <person name="Yuan T.T."/>
            <person name="Jiang B.G."/>
            <person name="Yang W.F."/>
            <person name="Lam T.T."/>
            <person name="Chang Q.C."/>
            <person name="Ding S.J."/>
            <person name="Wang X.J."/>
            <person name="Zhu J.G."/>
            <person name="Ruan X.D."/>
            <person name="Zhao L."/>
            <person name="Wei J.T."/>
            <person name="Ye R.Z."/>
            <person name="Que T.C."/>
            <person name="Du C.H."/>
            <person name="Zhou Y.H."/>
            <person name="Cheng J.X."/>
            <person name="Dai P.F."/>
            <person name="Guo W.B."/>
            <person name="Han X.H."/>
            <person name="Huang E.J."/>
            <person name="Li L.F."/>
            <person name="Wei W."/>
            <person name="Gao Y.C."/>
            <person name="Liu J.Z."/>
            <person name="Shao H.Z."/>
            <person name="Wang X."/>
            <person name="Wang C.C."/>
            <person name="Yang T.C."/>
            <person name="Huo Q.B."/>
            <person name="Li W."/>
            <person name="Chen H.Y."/>
            <person name="Chen S.E."/>
            <person name="Zhou L.G."/>
            <person name="Ni X.B."/>
            <person name="Tian J.H."/>
            <person name="Sheng Y."/>
            <person name="Liu T."/>
            <person name="Pan Y.S."/>
            <person name="Xia L.Y."/>
            <person name="Li J."/>
            <person name="Zhao F."/>
            <person name="Cao W.C."/>
        </authorList>
    </citation>
    <scope>NUCLEOTIDE SEQUENCE [LARGE SCALE GENOMIC DNA]</scope>
    <source>
        <strain evidence="1">Iper-2018</strain>
    </source>
</reference>